<evidence type="ECO:0000256" key="4">
    <source>
        <dbReference type="ARBA" id="ARBA00022723"/>
    </source>
</evidence>
<dbReference type="Proteomes" id="UP000315636">
    <property type="component" value="Unassembled WGS sequence"/>
</dbReference>
<dbReference type="GO" id="GO:0008270">
    <property type="term" value="F:zinc ion binding"/>
    <property type="evidence" value="ECO:0007669"/>
    <property type="project" value="InterPro"/>
</dbReference>
<dbReference type="InterPro" id="IPR050072">
    <property type="entry name" value="Peptidase_M20A"/>
</dbReference>
<gene>
    <name evidence="9" type="ORF">SAMN06264849_11038</name>
</gene>
<sequence length="471" mass="52705">MSIHWQQKMEAYREELLERLKELCSIESVLDESTAKTGAPFGQGIAEALDYMLKLGEKEGFLTKNIEGYAGHIEYGEGEEIVGILTHLDVVPTGEGWTSNPFEPEIRDGKFYARGVQDDKGPAIAAFFALKLVKELGLSLNRRVRLIFGTDEESQWRDVKYYFEREPMPDLAFTPDADFPIINAEKGLLDLTLSGSAETASAMNEGEWKLARFEAGQRPNMVPDFAAVRLEGDGDVFELKEQIQDFLLTHRIRGYAEEADDHLMLVMEGVAHHGSEPDQGVNAAYCMARLLRGIQLDKNGNRYISLIHDLLDDSYFGEKLGIAQEDEQVGRLTVNGGVFRYESGKGQHVELNIRYPISGDMESIRNQVAEKVHPYGLEITHVDHKPGNYVRPDHPLVKTLQNVYEEQTGEKGEPFSIGGATYARALRPGVVFGPLFPGHPEKAHQKDEFMVVDDLVKAAALYAQAIYELAK</sequence>
<dbReference type="Gene3D" id="3.30.70.360">
    <property type="match status" value="2"/>
</dbReference>
<dbReference type="Pfam" id="PF01546">
    <property type="entry name" value="Peptidase_M20"/>
    <property type="match status" value="1"/>
</dbReference>
<keyword evidence="7" id="KW-0224">Dipeptidase</keyword>
<dbReference type="PANTHER" id="PTHR43808">
    <property type="entry name" value="ACETYLORNITHINE DEACETYLASE"/>
    <property type="match status" value="1"/>
</dbReference>
<evidence type="ECO:0000313" key="9">
    <source>
        <dbReference type="EMBL" id="SMO85663.1"/>
    </source>
</evidence>
<dbReference type="InterPro" id="IPR010964">
    <property type="entry name" value="M20A_pepV-rel"/>
</dbReference>
<evidence type="ECO:0000256" key="3">
    <source>
        <dbReference type="ARBA" id="ARBA00022670"/>
    </source>
</evidence>
<evidence type="ECO:0000256" key="5">
    <source>
        <dbReference type="ARBA" id="ARBA00022801"/>
    </source>
</evidence>
<evidence type="ECO:0000256" key="7">
    <source>
        <dbReference type="ARBA" id="ARBA00022997"/>
    </source>
</evidence>
<protein>
    <submittedName>
        <fullName evidence="9">Succinyl-diaminopimelate desuccinylase</fullName>
    </submittedName>
</protein>
<keyword evidence="6" id="KW-0862">Zinc</keyword>
<organism evidence="9 10">
    <name type="scientific">Melghirimyces algeriensis</name>
    <dbReference type="NCBI Taxonomy" id="910412"/>
    <lineage>
        <taxon>Bacteria</taxon>
        <taxon>Bacillati</taxon>
        <taxon>Bacillota</taxon>
        <taxon>Bacilli</taxon>
        <taxon>Bacillales</taxon>
        <taxon>Thermoactinomycetaceae</taxon>
        <taxon>Melghirimyces</taxon>
    </lineage>
</organism>
<dbReference type="SUPFAM" id="SSF55031">
    <property type="entry name" value="Bacterial exopeptidase dimerisation domain"/>
    <property type="match status" value="1"/>
</dbReference>
<comment type="similarity">
    <text evidence="2">Belongs to the peptidase M20A family.</text>
</comment>
<proteinExistence type="inferred from homology"/>
<evidence type="ECO:0000256" key="2">
    <source>
        <dbReference type="ARBA" id="ARBA00006247"/>
    </source>
</evidence>
<dbReference type="EMBL" id="FXTI01000010">
    <property type="protein sequence ID" value="SMO85663.1"/>
    <property type="molecule type" value="Genomic_DNA"/>
</dbReference>
<dbReference type="GO" id="GO:0008237">
    <property type="term" value="F:metallopeptidase activity"/>
    <property type="evidence" value="ECO:0007669"/>
    <property type="project" value="UniProtKB-KW"/>
</dbReference>
<keyword evidence="3" id="KW-0645">Protease</keyword>
<dbReference type="RefSeq" id="WP_142506322.1">
    <property type="nucleotide sequence ID" value="NZ_FXTI01000010.1"/>
</dbReference>
<dbReference type="GO" id="GO:0006526">
    <property type="term" value="P:L-arginine biosynthetic process"/>
    <property type="evidence" value="ECO:0007669"/>
    <property type="project" value="TreeGrafter"/>
</dbReference>
<dbReference type="CDD" id="cd03888">
    <property type="entry name" value="M20_PepV"/>
    <property type="match status" value="1"/>
</dbReference>
<dbReference type="NCBIfam" id="NF005591">
    <property type="entry name" value="PRK07318.1"/>
    <property type="match status" value="1"/>
</dbReference>
<keyword evidence="10" id="KW-1185">Reference proteome</keyword>
<dbReference type="GO" id="GO:0008777">
    <property type="term" value="F:acetylornithine deacetylase activity"/>
    <property type="evidence" value="ECO:0007669"/>
    <property type="project" value="TreeGrafter"/>
</dbReference>
<dbReference type="GO" id="GO:0016805">
    <property type="term" value="F:dipeptidase activity"/>
    <property type="evidence" value="ECO:0007669"/>
    <property type="project" value="UniProtKB-KW"/>
</dbReference>
<dbReference type="AlphaFoldDB" id="A0A521EP25"/>
<dbReference type="Gene3D" id="3.40.630.10">
    <property type="entry name" value="Zn peptidases"/>
    <property type="match status" value="1"/>
</dbReference>
<keyword evidence="4" id="KW-0479">Metal-binding</keyword>
<dbReference type="PANTHER" id="PTHR43808:SF31">
    <property type="entry name" value="N-ACETYL-L-CITRULLINE DEACETYLASE"/>
    <property type="match status" value="1"/>
</dbReference>
<reference evidence="9 10" key="1">
    <citation type="submission" date="2017-05" db="EMBL/GenBank/DDBJ databases">
        <authorList>
            <person name="Varghese N."/>
            <person name="Submissions S."/>
        </authorList>
    </citation>
    <scope>NUCLEOTIDE SEQUENCE [LARGE SCALE GENOMIC DNA]</scope>
    <source>
        <strain evidence="9 10">DSM 45474</strain>
    </source>
</reference>
<evidence type="ECO:0000313" key="10">
    <source>
        <dbReference type="Proteomes" id="UP000315636"/>
    </source>
</evidence>
<dbReference type="SUPFAM" id="SSF53187">
    <property type="entry name" value="Zn-dependent exopeptidases"/>
    <property type="match status" value="1"/>
</dbReference>
<comment type="cofactor">
    <cofactor evidence="1">
        <name>Zn(2+)</name>
        <dbReference type="ChEBI" id="CHEBI:29105"/>
    </cofactor>
</comment>
<dbReference type="NCBIfam" id="TIGR01887">
    <property type="entry name" value="dipeptidaselike"/>
    <property type="match status" value="1"/>
</dbReference>
<keyword evidence="5" id="KW-0378">Hydrolase</keyword>
<dbReference type="GO" id="GO:0006508">
    <property type="term" value="P:proteolysis"/>
    <property type="evidence" value="ECO:0007669"/>
    <property type="project" value="UniProtKB-KW"/>
</dbReference>
<accession>A0A521EP25</accession>
<name>A0A521EP25_9BACL</name>
<dbReference type="InterPro" id="IPR036264">
    <property type="entry name" value="Bact_exopeptidase_dim_dom"/>
</dbReference>
<evidence type="ECO:0000256" key="1">
    <source>
        <dbReference type="ARBA" id="ARBA00001947"/>
    </source>
</evidence>
<keyword evidence="8" id="KW-0482">Metalloprotease</keyword>
<dbReference type="InterPro" id="IPR002933">
    <property type="entry name" value="Peptidase_M20"/>
</dbReference>
<evidence type="ECO:0000256" key="6">
    <source>
        <dbReference type="ARBA" id="ARBA00022833"/>
    </source>
</evidence>
<dbReference type="OrthoDB" id="9761532at2"/>
<evidence type="ECO:0000256" key="8">
    <source>
        <dbReference type="ARBA" id="ARBA00023049"/>
    </source>
</evidence>